<dbReference type="InterPro" id="IPR011161">
    <property type="entry name" value="MHC_I-like_Ag-recog"/>
</dbReference>
<dbReference type="Gene3D" id="3.30.500.10">
    <property type="entry name" value="MHC class I-like antigen recognition-like"/>
    <property type="match status" value="1"/>
</dbReference>
<keyword evidence="9" id="KW-0325">Glycoprotein</keyword>
<dbReference type="GO" id="GO:0006955">
    <property type="term" value="P:immune response"/>
    <property type="evidence" value="ECO:0007669"/>
    <property type="project" value="TreeGrafter"/>
</dbReference>
<dbReference type="PANTHER" id="PTHR16675">
    <property type="entry name" value="MHC CLASS I-RELATED"/>
    <property type="match status" value="1"/>
</dbReference>
<accession>A0A7K8RBD8</accession>
<evidence type="ECO:0000313" key="13">
    <source>
        <dbReference type="Proteomes" id="UP000567624"/>
    </source>
</evidence>
<dbReference type="InterPro" id="IPR050208">
    <property type="entry name" value="MHC_class-I_related"/>
</dbReference>
<dbReference type="PRINTS" id="PR01638">
    <property type="entry name" value="MHCCLASSI"/>
</dbReference>
<dbReference type="AlphaFoldDB" id="A0A7K8RBD8"/>
<evidence type="ECO:0000256" key="10">
    <source>
        <dbReference type="RuleBase" id="RU004439"/>
    </source>
</evidence>
<evidence type="ECO:0000256" key="4">
    <source>
        <dbReference type="ARBA" id="ARBA00022729"/>
    </source>
</evidence>
<comment type="similarity">
    <text evidence="10">Belongs to the MHC class I family.</text>
</comment>
<evidence type="ECO:0000256" key="3">
    <source>
        <dbReference type="ARBA" id="ARBA00022692"/>
    </source>
</evidence>
<evidence type="ECO:0000256" key="9">
    <source>
        <dbReference type="ARBA" id="ARBA00023180"/>
    </source>
</evidence>
<dbReference type="InterPro" id="IPR037055">
    <property type="entry name" value="MHC_I-like_Ag-recog_sf"/>
</dbReference>
<dbReference type="InterPro" id="IPR011162">
    <property type="entry name" value="MHC_I/II-like_Ag-recog"/>
</dbReference>
<comment type="caution">
    <text evidence="12">The sequence shown here is derived from an EMBL/GenBank/DDBJ whole genome shotgun (WGS) entry which is preliminary data.</text>
</comment>
<feature type="non-terminal residue" evidence="12">
    <location>
        <position position="1"/>
    </location>
</feature>
<keyword evidence="4" id="KW-0732">Signal</keyword>
<dbReference type="GO" id="GO:0009897">
    <property type="term" value="C:external side of plasma membrane"/>
    <property type="evidence" value="ECO:0007669"/>
    <property type="project" value="TreeGrafter"/>
</dbReference>
<keyword evidence="13" id="KW-1185">Reference proteome</keyword>
<dbReference type="SUPFAM" id="SSF54452">
    <property type="entry name" value="MHC antigen-recognition domain"/>
    <property type="match status" value="1"/>
</dbReference>
<dbReference type="PANTHER" id="PTHR16675:SF242">
    <property type="entry name" value="MAJOR HISTOCOMPATIBILITY COMPLEX CLASS I-RELATED GENE PROTEIN"/>
    <property type="match status" value="1"/>
</dbReference>
<keyword evidence="2" id="KW-0490">MHC I</keyword>
<evidence type="ECO:0000313" key="12">
    <source>
        <dbReference type="EMBL" id="NXF14288.1"/>
    </source>
</evidence>
<evidence type="ECO:0000256" key="2">
    <source>
        <dbReference type="ARBA" id="ARBA00022451"/>
    </source>
</evidence>
<name>A0A7K8RBD8_9PASS</name>
<feature type="domain" description="MHC class I-like antigen recognition-like" evidence="11">
    <location>
        <begin position="7"/>
        <end position="100"/>
    </location>
</feature>
<evidence type="ECO:0000256" key="1">
    <source>
        <dbReference type="ARBA" id="ARBA00004479"/>
    </source>
</evidence>
<evidence type="ECO:0000256" key="5">
    <source>
        <dbReference type="ARBA" id="ARBA00022859"/>
    </source>
</evidence>
<evidence type="ECO:0000256" key="6">
    <source>
        <dbReference type="ARBA" id="ARBA00022989"/>
    </source>
</evidence>
<dbReference type="InterPro" id="IPR001039">
    <property type="entry name" value="MHC_I_a_a1/a2"/>
</dbReference>
<keyword evidence="8" id="KW-1015">Disulfide bond</keyword>
<dbReference type="Pfam" id="PF00129">
    <property type="entry name" value="MHC_I"/>
    <property type="match status" value="1"/>
</dbReference>
<sequence length="126" mass="14260">WSPWVSNPSPPGLHTLQRVDGCDLLADGSVRGIYRYGYDSWDFISFDSASRSFVAADGTAQVTKRKWESDGTVAEHWTAYLEHTCPEWLQKYVGYGREALERKDPPDVHVSGKVEHEILTLSCHAY</sequence>
<keyword evidence="6" id="KW-1133">Transmembrane helix</keyword>
<dbReference type="GO" id="GO:0002474">
    <property type="term" value="P:antigen processing and presentation of peptide antigen via MHC class I"/>
    <property type="evidence" value="ECO:0007669"/>
    <property type="project" value="UniProtKB-KW"/>
</dbReference>
<dbReference type="Proteomes" id="UP000567624">
    <property type="component" value="Unassembled WGS sequence"/>
</dbReference>
<organism evidence="12 13">
    <name type="scientific">Smithornis capensis</name>
    <dbReference type="NCBI Taxonomy" id="363769"/>
    <lineage>
        <taxon>Eukaryota</taxon>
        <taxon>Metazoa</taxon>
        <taxon>Chordata</taxon>
        <taxon>Craniata</taxon>
        <taxon>Vertebrata</taxon>
        <taxon>Euteleostomi</taxon>
        <taxon>Archelosauria</taxon>
        <taxon>Archosauria</taxon>
        <taxon>Dinosauria</taxon>
        <taxon>Saurischia</taxon>
        <taxon>Theropoda</taxon>
        <taxon>Coelurosauria</taxon>
        <taxon>Aves</taxon>
        <taxon>Neognathae</taxon>
        <taxon>Neoaves</taxon>
        <taxon>Telluraves</taxon>
        <taxon>Australaves</taxon>
        <taxon>Passeriformes</taxon>
        <taxon>Eurylaimidae</taxon>
        <taxon>Smithornis</taxon>
    </lineage>
</organism>
<evidence type="ECO:0000256" key="7">
    <source>
        <dbReference type="ARBA" id="ARBA00023136"/>
    </source>
</evidence>
<gene>
    <name evidence="12" type="primary">Ha1f_5</name>
    <name evidence="12" type="ORF">SMICAP_R08698</name>
</gene>
<reference evidence="12 13" key="1">
    <citation type="submission" date="2019-09" db="EMBL/GenBank/DDBJ databases">
        <title>Bird 10,000 Genomes (B10K) Project - Family phase.</title>
        <authorList>
            <person name="Zhang G."/>
        </authorList>
    </citation>
    <scope>NUCLEOTIDE SEQUENCE [LARGE SCALE GENOMIC DNA]</scope>
    <source>
        <strain evidence="12">B10K-CU-031-20</strain>
    </source>
</reference>
<evidence type="ECO:0000256" key="8">
    <source>
        <dbReference type="ARBA" id="ARBA00023157"/>
    </source>
</evidence>
<dbReference type="GO" id="GO:0005615">
    <property type="term" value="C:extracellular space"/>
    <property type="evidence" value="ECO:0007669"/>
    <property type="project" value="TreeGrafter"/>
</dbReference>
<proteinExistence type="inferred from homology"/>
<keyword evidence="7" id="KW-0472">Membrane</keyword>
<keyword evidence="5" id="KW-0391">Immunity</keyword>
<comment type="subcellular location">
    <subcellularLocation>
        <location evidence="1">Membrane</location>
        <topology evidence="1">Single-pass type I membrane protein</topology>
    </subcellularLocation>
</comment>
<evidence type="ECO:0000259" key="11">
    <source>
        <dbReference type="Pfam" id="PF00129"/>
    </source>
</evidence>
<protein>
    <submittedName>
        <fullName evidence="12">HA1F protein</fullName>
    </submittedName>
</protein>
<feature type="non-terminal residue" evidence="12">
    <location>
        <position position="126"/>
    </location>
</feature>
<keyword evidence="3" id="KW-0812">Transmembrane</keyword>
<dbReference type="GO" id="GO:0042612">
    <property type="term" value="C:MHC class I protein complex"/>
    <property type="evidence" value="ECO:0007669"/>
    <property type="project" value="UniProtKB-KW"/>
</dbReference>
<dbReference type="EMBL" id="VWYW01005139">
    <property type="protein sequence ID" value="NXF14288.1"/>
    <property type="molecule type" value="Genomic_DNA"/>
</dbReference>